<gene>
    <name evidence="8" type="ORF">FHS72_000888</name>
</gene>
<sequence length="459" mass="50498">MFLQFLSLPILTRLLSIEDFAIVALGMVIPHFANTFSDSGFGKSLIRLQKFDHAEWSTVFWFLAAVGAGLAGIVMLAAPFYANATGVPELFAVMIVLALLPFLQSLSAVYQAWIERDFGYKKIANIMMISGLVSLATAICLALLGFGYWALVIQQILLVAVQFAAYAYVSEFRPKLTFHPKLLHLHFGFGVNTLLFSGIMAIQKQLPIIAFNQLFGTLAVSLWSMSERLSRFPKIGAVGPFSRVAMVAMSRQWRDGAGAADTGQTYLASSRLLAIFLFPCLIVAAFHARPVFAWVLSEPWGDVAPLFGLAVPALLAELVSSIGGKVFMAANRTDLRLRMSIERFILGTILFLLALPFGLEAAIAVRSIFAVIYMPRYWRYMNKCVPLSIMSEAKVLVLPACVGLVAAILGHYIRAPWDFSTLQDCAVVVCLCIIATGVTVLLTYRQIVNDMAWLRNSTK</sequence>
<dbReference type="InterPro" id="IPR050833">
    <property type="entry name" value="Poly_Biosynth_Transport"/>
</dbReference>
<comment type="subcellular location">
    <subcellularLocation>
        <location evidence="1">Cell membrane</location>
        <topology evidence="1">Multi-pass membrane protein</topology>
    </subcellularLocation>
</comment>
<evidence type="ECO:0000313" key="9">
    <source>
        <dbReference type="Proteomes" id="UP000535415"/>
    </source>
</evidence>
<keyword evidence="4 7" id="KW-0812">Transmembrane</keyword>
<accession>A0A7W9BIU8</accession>
<dbReference type="EMBL" id="JACIJM010000002">
    <property type="protein sequence ID" value="MBB5721281.1"/>
    <property type="molecule type" value="Genomic_DNA"/>
</dbReference>
<feature type="transmembrane region" description="Helical" evidence="7">
    <location>
        <begin position="182"/>
        <end position="202"/>
    </location>
</feature>
<feature type="transmembrane region" description="Helical" evidence="7">
    <location>
        <begin position="58"/>
        <end position="78"/>
    </location>
</feature>
<evidence type="ECO:0000256" key="4">
    <source>
        <dbReference type="ARBA" id="ARBA00022692"/>
    </source>
</evidence>
<keyword evidence="5 7" id="KW-1133">Transmembrane helix</keyword>
<keyword evidence="3" id="KW-1003">Cell membrane</keyword>
<dbReference type="AlphaFoldDB" id="A0A7W9BIU8"/>
<feature type="transmembrane region" description="Helical" evidence="7">
    <location>
        <begin position="126"/>
        <end position="146"/>
    </location>
</feature>
<protein>
    <submittedName>
        <fullName evidence="8">O-antigen/teichoic acid export membrane protein</fullName>
    </submittedName>
</protein>
<feature type="transmembrane region" description="Helical" evidence="7">
    <location>
        <begin position="152"/>
        <end position="170"/>
    </location>
</feature>
<feature type="transmembrane region" description="Helical" evidence="7">
    <location>
        <begin position="425"/>
        <end position="444"/>
    </location>
</feature>
<evidence type="ECO:0000313" key="8">
    <source>
        <dbReference type="EMBL" id="MBB5721281.1"/>
    </source>
</evidence>
<feature type="transmembrane region" description="Helical" evidence="7">
    <location>
        <begin position="344"/>
        <end position="373"/>
    </location>
</feature>
<feature type="transmembrane region" description="Helical" evidence="7">
    <location>
        <begin position="208"/>
        <end position="225"/>
    </location>
</feature>
<dbReference type="PANTHER" id="PTHR30250:SF10">
    <property type="entry name" value="LIPOPOLYSACCHARIDE BIOSYNTHESIS PROTEIN WZXC"/>
    <property type="match status" value="1"/>
</dbReference>
<comment type="similarity">
    <text evidence="2">Belongs to the polysaccharide synthase family.</text>
</comment>
<evidence type="ECO:0000256" key="3">
    <source>
        <dbReference type="ARBA" id="ARBA00022475"/>
    </source>
</evidence>
<reference evidence="8 9" key="1">
    <citation type="submission" date="2020-08" db="EMBL/GenBank/DDBJ databases">
        <title>Genomic Encyclopedia of Type Strains, Phase IV (KMG-IV): sequencing the most valuable type-strain genomes for metagenomic binning, comparative biology and taxonomic classification.</title>
        <authorList>
            <person name="Goeker M."/>
        </authorList>
    </citation>
    <scope>NUCLEOTIDE SEQUENCE [LARGE SCALE GENOMIC DNA]</scope>
    <source>
        <strain evidence="8 9">DSM 101064</strain>
    </source>
</reference>
<keyword evidence="9" id="KW-1185">Reference proteome</keyword>
<dbReference type="Pfam" id="PF13440">
    <property type="entry name" value="Polysacc_synt_3"/>
    <property type="match status" value="1"/>
</dbReference>
<feature type="transmembrane region" description="Helical" evidence="7">
    <location>
        <begin position="20"/>
        <end position="37"/>
    </location>
</feature>
<comment type="caution">
    <text evidence="8">The sequence shown here is derived from an EMBL/GenBank/DDBJ whole genome shotgun (WGS) entry which is preliminary data.</text>
</comment>
<proteinExistence type="inferred from homology"/>
<feature type="transmembrane region" description="Helical" evidence="7">
    <location>
        <begin position="272"/>
        <end position="297"/>
    </location>
</feature>
<feature type="transmembrane region" description="Helical" evidence="7">
    <location>
        <begin position="90"/>
        <end position="114"/>
    </location>
</feature>
<evidence type="ECO:0000256" key="6">
    <source>
        <dbReference type="ARBA" id="ARBA00023136"/>
    </source>
</evidence>
<dbReference type="Proteomes" id="UP000535415">
    <property type="component" value="Unassembled WGS sequence"/>
</dbReference>
<name>A0A7W9BIU8_9RHOB</name>
<keyword evidence="6 7" id="KW-0472">Membrane</keyword>
<dbReference type="GO" id="GO:0005886">
    <property type="term" value="C:plasma membrane"/>
    <property type="evidence" value="ECO:0007669"/>
    <property type="project" value="UniProtKB-SubCell"/>
</dbReference>
<dbReference type="PANTHER" id="PTHR30250">
    <property type="entry name" value="PST FAMILY PREDICTED COLANIC ACID TRANSPORTER"/>
    <property type="match status" value="1"/>
</dbReference>
<feature type="transmembrane region" description="Helical" evidence="7">
    <location>
        <begin position="303"/>
        <end position="323"/>
    </location>
</feature>
<feature type="transmembrane region" description="Helical" evidence="7">
    <location>
        <begin position="393"/>
        <end position="413"/>
    </location>
</feature>
<evidence type="ECO:0000256" key="7">
    <source>
        <dbReference type="SAM" id="Phobius"/>
    </source>
</evidence>
<evidence type="ECO:0000256" key="5">
    <source>
        <dbReference type="ARBA" id="ARBA00022989"/>
    </source>
</evidence>
<evidence type="ECO:0000256" key="2">
    <source>
        <dbReference type="ARBA" id="ARBA00007430"/>
    </source>
</evidence>
<evidence type="ECO:0000256" key="1">
    <source>
        <dbReference type="ARBA" id="ARBA00004651"/>
    </source>
</evidence>
<organism evidence="8 9">
    <name type="scientific">Yoonia ponticola</name>
    <dbReference type="NCBI Taxonomy" id="1524255"/>
    <lineage>
        <taxon>Bacteria</taxon>
        <taxon>Pseudomonadati</taxon>
        <taxon>Pseudomonadota</taxon>
        <taxon>Alphaproteobacteria</taxon>
        <taxon>Rhodobacterales</taxon>
        <taxon>Paracoccaceae</taxon>
        <taxon>Yoonia</taxon>
    </lineage>
</organism>